<dbReference type="Gene3D" id="3.40.50.300">
    <property type="entry name" value="P-loop containing nucleotide triphosphate hydrolases"/>
    <property type="match status" value="1"/>
</dbReference>
<dbReference type="PANTHER" id="PTHR10229">
    <property type="entry name" value="GTP-BINDING PROTEIN HFLX"/>
    <property type="match status" value="1"/>
</dbReference>
<dbReference type="Pfam" id="PF13167">
    <property type="entry name" value="GTP-bdg_N"/>
    <property type="match status" value="1"/>
</dbReference>
<dbReference type="InterPro" id="IPR016496">
    <property type="entry name" value="GTPase_HflX"/>
</dbReference>
<dbReference type="OrthoDB" id="10268034at2759"/>
<feature type="domain" description="Hflx-type G" evidence="6">
    <location>
        <begin position="310"/>
        <end position="443"/>
    </location>
</feature>
<dbReference type="Proteomes" id="UP000036987">
    <property type="component" value="Unassembled WGS sequence"/>
</dbReference>
<dbReference type="STRING" id="29655.A0A0K9Q2B6"/>
<dbReference type="OMA" id="TVKCHLN"/>
<keyword evidence="4" id="KW-0342">GTP-binding</keyword>
<keyword evidence="3" id="KW-0460">Magnesium</keyword>
<keyword evidence="2" id="KW-0547">Nucleotide-binding</keyword>
<dbReference type="PANTHER" id="PTHR10229:SF8">
    <property type="entry name" value="GTPASE HFLX"/>
    <property type="match status" value="1"/>
</dbReference>
<name>A0A0K9Q2B6_ZOSMR</name>
<keyword evidence="1" id="KW-0479">Metal-binding</keyword>
<dbReference type="Pfam" id="PF16360">
    <property type="entry name" value="GTP-bdg_M"/>
    <property type="match status" value="1"/>
</dbReference>
<evidence type="ECO:0000256" key="1">
    <source>
        <dbReference type="ARBA" id="ARBA00022723"/>
    </source>
</evidence>
<evidence type="ECO:0000256" key="4">
    <source>
        <dbReference type="ARBA" id="ARBA00023134"/>
    </source>
</evidence>
<dbReference type="GO" id="GO:0005525">
    <property type="term" value="F:GTP binding"/>
    <property type="evidence" value="ECO:0007669"/>
    <property type="project" value="UniProtKB-KW"/>
</dbReference>
<accession>A0A0K9Q2B6</accession>
<evidence type="ECO:0000313" key="8">
    <source>
        <dbReference type="Proteomes" id="UP000036987"/>
    </source>
</evidence>
<keyword evidence="8" id="KW-1185">Reference proteome</keyword>
<feature type="region of interest" description="Disordered" evidence="5">
    <location>
        <begin position="444"/>
        <end position="476"/>
    </location>
</feature>
<comment type="caution">
    <text evidence="7">The sequence shown here is derived from an EMBL/GenBank/DDBJ whole genome shotgun (WGS) entry which is preliminary data.</text>
</comment>
<evidence type="ECO:0000259" key="6">
    <source>
        <dbReference type="PROSITE" id="PS51705"/>
    </source>
</evidence>
<dbReference type="InterPro" id="IPR032305">
    <property type="entry name" value="GTP-bd_M"/>
</dbReference>
<dbReference type="FunFam" id="3.40.50.11060:FF:000003">
    <property type="entry name" value="GTP-binding protein chloroplastic"/>
    <property type="match status" value="1"/>
</dbReference>
<dbReference type="InterPro" id="IPR042108">
    <property type="entry name" value="GTPase_HflX_N_sf"/>
</dbReference>
<dbReference type="AlphaFoldDB" id="A0A0K9Q2B6"/>
<dbReference type="PROSITE" id="PS51705">
    <property type="entry name" value="G_HFLX"/>
    <property type="match status" value="1"/>
</dbReference>
<dbReference type="InterPro" id="IPR027417">
    <property type="entry name" value="P-loop_NTPase"/>
</dbReference>
<reference evidence="8" key="1">
    <citation type="journal article" date="2016" name="Nature">
        <title>The genome of the seagrass Zostera marina reveals angiosperm adaptation to the sea.</title>
        <authorList>
            <person name="Olsen J.L."/>
            <person name="Rouze P."/>
            <person name="Verhelst B."/>
            <person name="Lin Y.-C."/>
            <person name="Bayer T."/>
            <person name="Collen J."/>
            <person name="Dattolo E."/>
            <person name="De Paoli E."/>
            <person name="Dittami S."/>
            <person name="Maumus F."/>
            <person name="Michel G."/>
            <person name="Kersting A."/>
            <person name="Lauritano C."/>
            <person name="Lohaus R."/>
            <person name="Toepel M."/>
            <person name="Tonon T."/>
            <person name="Vanneste K."/>
            <person name="Amirebrahimi M."/>
            <person name="Brakel J."/>
            <person name="Bostroem C."/>
            <person name="Chovatia M."/>
            <person name="Grimwood J."/>
            <person name="Jenkins J.W."/>
            <person name="Jueterbock A."/>
            <person name="Mraz A."/>
            <person name="Stam W.T."/>
            <person name="Tice H."/>
            <person name="Bornberg-Bauer E."/>
            <person name="Green P.J."/>
            <person name="Pearson G.A."/>
            <person name="Procaccini G."/>
            <person name="Duarte C.M."/>
            <person name="Schmutz J."/>
            <person name="Reusch T.B.H."/>
            <person name="Van de Peer Y."/>
        </authorList>
    </citation>
    <scope>NUCLEOTIDE SEQUENCE [LARGE SCALE GENOMIC DNA]</scope>
    <source>
        <strain evidence="8">cv. Finnish</strain>
    </source>
</reference>
<feature type="region of interest" description="Disordered" evidence="5">
    <location>
        <begin position="513"/>
        <end position="537"/>
    </location>
</feature>
<dbReference type="Pfam" id="PF01926">
    <property type="entry name" value="MMR_HSR1"/>
    <property type="match status" value="1"/>
</dbReference>
<dbReference type="GO" id="GO:0005737">
    <property type="term" value="C:cytoplasm"/>
    <property type="evidence" value="ECO:0000318"/>
    <property type="project" value="GO_Central"/>
</dbReference>
<gene>
    <name evidence="7" type="ORF">ZOSMA_114G00430</name>
</gene>
<organism evidence="7 8">
    <name type="scientific">Zostera marina</name>
    <name type="common">Eelgrass</name>
    <dbReference type="NCBI Taxonomy" id="29655"/>
    <lineage>
        <taxon>Eukaryota</taxon>
        <taxon>Viridiplantae</taxon>
        <taxon>Streptophyta</taxon>
        <taxon>Embryophyta</taxon>
        <taxon>Tracheophyta</taxon>
        <taxon>Spermatophyta</taxon>
        <taxon>Magnoliopsida</taxon>
        <taxon>Liliopsida</taxon>
        <taxon>Zosteraceae</taxon>
        <taxon>Zostera</taxon>
    </lineage>
</organism>
<dbReference type="FunFam" id="3.40.50.300:FF:001888">
    <property type="entry name" value="GTP-binding protein chloroplastic"/>
    <property type="match status" value="1"/>
</dbReference>
<evidence type="ECO:0000313" key="7">
    <source>
        <dbReference type="EMBL" id="KMZ75446.1"/>
    </source>
</evidence>
<dbReference type="EMBL" id="LFYR01000167">
    <property type="protein sequence ID" value="KMZ75446.1"/>
    <property type="molecule type" value="Genomic_DNA"/>
</dbReference>
<dbReference type="Gene3D" id="3.40.50.11060">
    <property type="entry name" value="GTPase HflX, N-terminal domain"/>
    <property type="match status" value="1"/>
</dbReference>
<evidence type="ECO:0000256" key="3">
    <source>
        <dbReference type="ARBA" id="ARBA00022842"/>
    </source>
</evidence>
<dbReference type="SUPFAM" id="SSF52540">
    <property type="entry name" value="P-loop containing nucleoside triphosphate hydrolases"/>
    <property type="match status" value="1"/>
</dbReference>
<dbReference type="GO" id="GO:0046872">
    <property type="term" value="F:metal ion binding"/>
    <property type="evidence" value="ECO:0007669"/>
    <property type="project" value="UniProtKB-KW"/>
</dbReference>
<proteinExistence type="predicted"/>
<dbReference type="GO" id="GO:0043022">
    <property type="term" value="F:ribosome binding"/>
    <property type="evidence" value="ECO:0000318"/>
    <property type="project" value="GO_Central"/>
</dbReference>
<sequence length="600" mass="66926">MFTALSRTKITTATTFKSVYRNAKCSVYLSLTSPIPFFFSTSRWNKDQVSDGSGEEDDDVSAFMLHRNIDGAAKLFVVQPRLRPEPLLQGKLSEALNLASSLNDRRNGDNDQVEDDKNKITPPHIIVQNPLARSKGRADKFFGTGTVENIKCHLNSIDSEDVLDGIFVNAILSGVQQRNLENAWGKPVLDRIALIIEIFNAHAQTKEAKLQSELAALMYRSNRLVRVRGPNGRLTFGMSGEAEVVSAKGKGSGGRGFLSGAGESELHLQRRRIHERREHLRHEIEEVRRTRALQRYARKRRGGSQGQGLTTVAVVGYTNAGKSTLVSALSKSNLYRDDRLFATVDPLLRSVILPSGRKTLLSDTVGFISELPIQLVEAFHATLEEVVDADLLVHVLDSSSKSVDEQHSTVLQVLKQIGVSEEKINNMIEVWNKVDLLDKKPEEAPVTPDQYIDDTGTNEFSSEDDKEVSREQNMDEFSSNTVDIETDEYCSEVQNKRVGSTLSSCYPIEDINKDASDHGDLDDNTESQFVGEPSSDKSLFPRPKYIERVKTSAVMGVGLHELLRLIDHKLGSQKSLEKGIISEIYDRKWRPSDAKDKKTL</sequence>
<dbReference type="InterPro" id="IPR030394">
    <property type="entry name" value="G_HFLX_dom"/>
</dbReference>
<dbReference type="InterPro" id="IPR025121">
    <property type="entry name" value="GTPase_HflX_N"/>
</dbReference>
<dbReference type="NCBIfam" id="TIGR03156">
    <property type="entry name" value="GTP_HflX"/>
    <property type="match status" value="1"/>
</dbReference>
<dbReference type="PRINTS" id="PR00326">
    <property type="entry name" value="GTP1OBG"/>
</dbReference>
<dbReference type="InterPro" id="IPR006073">
    <property type="entry name" value="GTP-bd"/>
</dbReference>
<protein>
    <submittedName>
        <fullName evidence="7">GTPase HflX</fullName>
    </submittedName>
</protein>
<evidence type="ECO:0000256" key="2">
    <source>
        <dbReference type="ARBA" id="ARBA00022741"/>
    </source>
</evidence>
<evidence type="ECO:0000256" key="5">
    <source>
        <dbReference type="SAM" id="MobiDB-lite"/>
    </source>
</evidence>
<dbReference type="CDD" id="cd01878">
    <property type="entry name" value="HflX"/>
    <property type="match status" value="1"/>
</dbReference>